<dbReference type="PROSITE" id="PS51335">
    <property type="entry name" value="ELMO"/>
    <property type="match status" value="1"/>
</dbReference>
<organism evidence="6 7">
    <name type="scientific">Durusdinium trenchii</name>
    <dbReference type="NCBI Taxonomy" id="1381693"/>
    <lineage>
        <taxon>Eukaryota</taxon>
        <taxon>Sar</taxon>
        <taxon>Alveolata</taxon>
        <taxon>Dinophyceae</taxon>
        <taxon>Suessiales</taxon>
        <taxon>Symbiodiniaceae</taxon>
        <taxon>Durusdinium</taxon>
    </lineage>
</organism>
<feature type="transmembrane region" description="Helical" evidence="4">
    <location>
        <begin position="731"/>
        <end position="749"/>
    </location>
</feature>
<dbReference type="SUPFAM" id="SSF51735">
    <property type="entry name" value="NAD(P)-binding Rossmann-fold domains"/>
    <property type="match status" value="1"/>
</dbReference>
<feature type="region of interest" description="Disordered" evidence="3">
    <location>
        <begin position="312"/>
        <end position="344"/>
    </location>
</feature>
<feature type="domain" description="ELMO" evidence="5">
    <location>
        <begin position="137"/>
        <end position="296"/>
    </location>
</feature>
<dbReference type="Gene3D" id="3.40.50.720">
    <property type="entry name" value="NAD(P)-binding Rossmann-like Domain"/>
    <property type="match status" value="1"/>
</dbReference>
<keyword evidence="7" id="KW-1185">Reference proteome</keyword>
<dbReference type="InterPro" id="IPR050177">
    <property type="entry name" value="Lipid_A_modif_metabolic_enz"/>
</dbReference>
<dbReference type="InterPro" id="IPR006816">
    <property type="entry name" value="ELMO_dom"/>
</dbReference>
<dbReference type="InterPro" id="IPR036291">
    <property type="entry name" value="NAD(P)-bd_dom_sf"/>
</dbReference>
<keyword evidence="4" id="KW-0472">Membrane</keyword>
<comment type="similarity">
    <text evidence="1">Belongs to the 3-beta-HSD family.</text>
</comment>
<keyword evidence="4" id="KW-0812">Transmembrane</keyword>
<evidence type="ECO:0000313" key="7">
    <source>
        <dbReference type="Proteomes" id="UP001642464"/>
    </source>
</evidence>
<keyword evidence="2" id="KW-0560">Oxidoreductase</keyword>
<dbReference type="PANTHER" id="PTHR43245">
    <property type="entry name" value="BIFUNCTIONAL POLYMYXIN RESISTANCE PROTEIN ARNA"/>
    <property type="match status" value="1"/>
</dbReference>
<evidence type="ECO:0000259" key="5">
    <source>
        <dbReference type="PROSITE" id="PS51335"/>
    </source>
</evidence>
<dbReference type="Pfam" id="PF04727">
    <property type="entry name" value="ELMO_CED12"/>
    <property type="match status" value="1"/>
</dbReference>
<gene>
    <name evidence="6" type="ORF">SCF082_LOCUS47932</name>
</gene>
<dbReference type="Pfam" id="PF01073">
    <property type="entry name" value="3Beta_HSD"/>
    <property type="match status" value="1"/>
</dbReference>
<comment type="caution">
    <text evidence="6">The sequence shown here is derived from an EMBL/GenBank/DDBJ whole genome shotgun (WGS) entry which is preliminary data.</text>
</comment>
<dbReference type="PANTHER" id="PTHR43245:SF51">
    <property type="entry name" value="SHORT CHAIN DEHYDROGENASE_REDUCTASE FAMILY 42E, MEMBER 2"/>
    <property type="match status" value="1"/>
</dbReference>
<proteinExistence type="inferred from homology"/>
<sequence length="755" mass="84905">MASPHALVGKQDAEIARLRHSKDRKVVKWVLHALTGKCEIERILGGEGAHSVRVSKGVARSVLLSTAMPQVRKVVFEDQDPTFDPELFVTMIADAKAMHDRGKEFAHLRACVQDMLAANRFIVALDNVRRRPVRKEDCADKFDRVWAALMPRTRRQKPEDWKLVGFQGSEPSTDLRGMGLLGLEAMVRFTEGHTDVARRLHQTFTELSFAVVMINIAGFTHRMFETRMLDVLFYQCVREQTSEIVDFEALALEIFTAKFTEFLRLFFSKHWQTGPRDILRFAALQLASSLAAVCEGKMRHRACEQQHLSLGRRARPQANLQRDEEAWEHRRRPRRRPSEDKMTARRPLVVSVTGGSGGVGSTICRLLATRPELVEHPVAEVRVVDLRAPSGSNFDAFKEGRKPALKFCKASITELDQVRAAIDGSDVVIHVASLIDFGQTTLERLMQVNVFGTRNLIRACRECNVQALVYTSSADTLSFWGNNVDLQSDQPYPVHPRDFSAGPYGFTKSLAENDILSASNCLTADEKTVMRTCALRFRGVFGEHDGVYIVNFLKARISGLLTFKVGSSKQDHIYNGDVAYAHICAMNALMSGDQERMRKVSGQPFNISSEEPCNVYVKLKPYFEAFNLTIPAYTAPDSLMRCIGWVSEKSMALVPAQLRPEVVLTSLSVEALTNEKTYRDPEARKRLGYKPLYTPEEATARTIRWLLSEWEERPGGPKDPARAASSGLSSLMPRIVLLVLLAILTRYVLFVQLGF</sequence>
<reference evidence="6 7" key="1">
    <citation type="submission" date="2024-02" db="EMBL/GenBank/DDBJ databases">
        <authorList>
            <person name="Chen Y."/>
            <person name="Shah S."/>
            <person name="Dougan E. K."/>
            <person name="Thang M."/>
            <person name="Chan C."/>
        </authorList>
    </citation>
    <scope>NUCLEOTIDE SEQUENCE [LARGE SCALE GENOMIC DNA]</scope>
</reference>
<accession>A0ABP0RQJ5</accession>
<evidence type="ECO:0000256" key="3">
    <source>
        <dbReference type="SAM" id="MobiDB-lite"/>
    </source>
</evidence>
<dbReference type="Proteomes" id="UP001642464">
    <property type="component" value="Unassembled WGS sequence"/>
</dbReference>
<evidence type="ECO:0000256" key="4">
    <source>
        <dbReference type="SAM" id="Phobius"/>
    </source>
</evidence>
<dbReference type="EMBL" id="CAXAMM010042025">
    <property type="protein sequence ID" value="CAK9102564.1"/>
    <property type="molecule type" value="Genomic_DNA"/>
</dbReference>
<protein>
    <recommendedName>
        <fullName evidence="5">ELMO domain-containing protein</fullName>
    </recommendedName>
</protein>
<keyword evidence="4" id="KW-1133">Transmembrane helix</keyword>
<evidence type="ECO:0000256" key="2">
    <source>
        <dbReference type="ARBA" id="ARBA00023002"/>
    </source>
</evidence>
<dbReference type="InterPro" id="IPR002225">
    <property type="entry name" value="3Beta_OHSteriod_DH/Estase"/>
</dbReference>
<name>A0ABP0RQJ5_9DINO</name>
<evidence type="ECO:0000256" key="1">
    <source>
        <dbReference type="ARBA" id="ARBA00009219"/>
    </source>
</evidence>
<evidence type="ECO:0000313" key="6">
    <source>
        <dbReference type="EMBL" id="CAK9102564.1"/>
    </source>
</evidence>